<sequence>MSKAEEYKQKMLNQQQKRDRNARSELMGGEVQENTPQVQTEDDKFTLELDAFVLRMAHPEQTFGTRANRTELIGCHFEPKVAKLIKADQKRMGRGWQSHLLNELAKEYYKKTGKL</sequence>
<evidence type="ECO:0000313" key="2">
    <source>
        <dbReference type="EMBL" id="KAB2328966.1"/>
    </source>
</evidence>
<evidence type="ECO:0008006" key="4">
    <source>
        <dbReference type="Google" id="ProtNLM"/>
    </source>
</evidence>
<comment type="caution">
    <text evidence="2">The sequence shown here is derived from an EMBL/GenBank/DDBJ whole genome shotgun (WGS) entry which is preliminary data.</text>
</comment>
<name>A0A6L3UZP5_9BACI</name>
<feature type="region of interest" description="Disordered" evidence="1">
    <location>
        <begin position="1"/>
        <end position="40"/>
    </location>
</feature>
<reference evidence="2 3" key="1">
    <citation type="journal article" date="2016" name="Antonie Van Leeuwenhoek">
        <title>Bacillus depressus sp. nov., isolated from soil of a sunflower field.</title>
        <authorList>
            <person name="Wei X."/>
            <person name="Xin D."/>
            <person name="Xin Y."/>
            <person name="Zhang H."/>
            <person name="Wang T."/>
            <person name="Zhang J."/>
        </authorList>
    </citation>
    <scope>NUCLEOTIDE SEQUENCE [LARGE SCALE GENOMIC DNA]</scope>
    <source>
        <strain evidence="2 3">BZ1</strain>
    </source>
</reference>
<gene>
    <name evidence="2" type="ORF">F7731_23745</name>
</gene>
<protein>
    <recommendedName>
        <fullName evidence="4">BrnA antitoxin family protein</fullName>
    </recommendedName>
</protein>
<dbReference type="EMBL" id="WBOS01000022">
    <property type="protein sequence ID" value="KAB2328966.1"/>
    <property type="molecule type" value="Genomic_DNA"/>
</dbReference>
<dbReference type="RefSeq" id="WP_151537264.1">
    <property type="nucleotide sequence ID" value="NZ_WBOS01000022.1"/>
</dbReference>
<evidence type="ECO:0000256" key="1">
    <source>
        <dbReference type="SAM" id="MobiDB-lite"/>
    </source>
</evidence>
<proteinExistence type="predicted"/>
<organism evidence="2 3">
    <name type="scientific">Cytobacillus depressus</name>
    <dbReference type="NCBI Taxonomy" id="1602942"/>
    <lineage>
        <taxon>Bacteria</taxon>
        <taxon>Bacillati</taxon>
        <taxon>Bacillota</taxon>
        <taxon>Bacilli</taxon>
        <taxon>Bacillales</taxon>
        <taxon>Bacillaceae</taxon>
        <taxon>Cytobacillus</taxon>
    </lineage>
</organism>
<evidence type="ECO:0000313" key="3">
    <source>
        <dbReference type="Proteomes" id="UP000481030"/>
    </source>
</evidence>
<accession>A0A6L3UZP5</accession>
<keyword evidence="3" id="KW-1185">Reference proteome</keyword>
<dbReference type="AlphaFoldDB" id="A0A6L3UZP5"/>
<dbReference type="Proteomes" id="UP000481030">
    <property type="component" value="Unassembled WGS sequence"/>
</dbReference>